<dbReference type="Pfam" id="PF06980">
    <property type="entry name" value="DUF1302"/>
    <property type="match status" value="1"/>
</dbReference>
<evidence type="ECO:0008006" key="2">
    <source>
        <dbReference type="Google" id="ProtNLM"/>
    </source>
</evidence>
<protein>
    <recommendedName>
        <fullName evidence="2">DUF1302 domain-containing protein</fullName>
    </recommendedName>
</protein>
<dbReference type="AlphaFoldDB" id="A0A382AE87"/>
<dbReference type="EMBL" id="UINC01024836">
    <property type="protein sequence ID" value="SVA99283.1"/>
    <property type="molecule type" value="Genomic_DNA"/>
</dbReference>
<proteinExistence type="predicted"/>
<gene>
    <name evidence="1" type="ORF">METZ01_LOCUS152137</name>
</gene>
<evidence type="ECO:0000313" key="1">
    <source>
        <dbReference type="EMBL" id="SVA99283.1"/>
    </source>
</evidence>
<dbReference type="InterPro" id="IPR010727">
    <property type="entry name" value="DUF1302"/>
</dbReference>
<accession>A0A382AE87</accession>
<feature type="non-terminal residue" evidence="1">
    <location>
        <position position="1"/>
    </location>
</feature>
<sequence>EDFWFGGRLKVGDGVYFDRLDDSSGQGPSQFLIELQAEWVPNNNVTVIGDLWLRGDRFYDSDDGEFRAPALQNFTSPQSAFRDRFTMSTSSDGSYLLPDPFGASGKDQELLDDFDDEILRELSVRITNDEGTLAVKVGKFQRGWGQADGIRLLDILNAQDLRQRTLLADTDEIRIPAWTVAVTADISDDVSLEFIYIPEVRHSEFVINNPTPNSQTSGGAFGFPFPQIIEGQTGFGMPLLGAHLTEREVGSGDNELGMRLKFNAFGGEATVNMFYGYQDLPVVVNTGATLHIGSFINDPAASVANVPLGLPTTIGAIHAPGQYVDFLQSLAGGTAAPGDFPLIPFGCLDILNPVAGGLPCSVTANFELDYTERQKTIGFSFTRDMSQWKFGPKNVSPVLRFEFNHEFDKAFNRQVIEDPFIPGQVAMGTPALIGTKADTVTHRDQISTMIGFDYNLWLSGWKSQRSSIFVTAQFFNIHTKDHENLMFQAPYALLDVEDNQQYATFTYTFGLRNDNVILDGLAVWDLSKDGFAYRQRVTFSTLGNKLIPRIEIGIFDGDTEEGLLAFYKNSDYVEFSLTYQF</sequence>
<organism evidence="1">
    <name type="scientific">marine metagenome</name>
    <dbReference type="NCBI Taxonomy" id="408172"/>
    <lineage>
        <taxon>unclassified sequences</taxon>
        <taxon>metagenomes</taxon>
        <taxon>ecological metagenomes</taxon>
    </lineage>
</organism>
<reference evidence="1" key="1">
    <citation type="submission" date="2018-05" db="EMBL/GenBank/DDBJ databases">
        <authorList>
            <person name="Lanie J.A."/>
            <person name="Ng W.-L."/>
            <person name="Kazmierczak K.M."/>
            <person name="Andrzejewski T.M."/>
            <person name="Davidsen T.M."/>
            <person name="Wayne K.J."/>
            <person name="Tettelin H."/>
            <person name="Glass J.I."/>
            <person name="Rusch D."/>
            <person name="Podicherti R."/>
            <person name="Tsui H.-C.T."/>
            <person name="Winkler M.E."/>
        </authorList>
    </citation>
    <scope>NUCLEOTIDE SEQUENCE</scope>
</reference>
<name>A0A382AE87_9ZZZZ</name>